<reference evidence="5 6" key="1">
    <citation type="submission" date="2016-11" db="EMBL/GenBank/DDBJ databases">
        <authorList>
            <person name="Jaros S."/>
            <person name="Januszkiewicz K."/>
            <person name="Wedrychowicz H."/>
        </authorList>
    </citation>
    <scope>NUCLEOTIDE SEQUENCE [LARGE SCALE GENOMIC DNA]</scope>
    <source>
        <strain evidence="5 6">DSM 26910</strain>
    </source>
</reference>
<dbReference type="SUPFAM" id="SSF46785">
    <property type="entry name" value="Winged helix' DNA-binding domain"/>
    <property type="match status" value="1"/>
</dbReference>
<sequence>MIRFIKIDTNSSQPKYRQIIESVYRAIEKGNFKKGDKVPSINQICAEFGMSRDTVMLAFSELKSKGILISQPGKGYYISATETGREEKVFILFDELNAFKEDLFNSLVSSMKGKASVELFFHHFNYKMFKNFLLESIGHFTSYVIMPATFDNTSHLISKLPTDKVYIIDRLKADLKDYPVVYQDFEQDFYDALKEGARLLKKYRKLIFVNSGGKEPVERVKGFERFCKEANFEYKIVKSIDGVRPELYQAWFLTSDRDLVQLVKMAKDYKFKLGKKFGIVSFNDTTLKEVVAGGITTISTDFNEMGTTLGAMLLNHSRGKIRNPSKLIIRKSL</sequence>
<dbReference type="EMBL" id="FQUM01000003">
    <property type="protein sequence ID" value="SHE97296.1"/>
    <property type="molecule type" value="Genomic_DNA"/>
</dbReference>
<dbReference type="SUPFAM" id="SSF53822">
    <property type="entry name" value="Periplasmic binding protein-like I"/>
    <property type="match status" value="1"/>
</dbReference>
<dbReference type="Gene3D" id="1.10.10.10">
    <property type="entry name" value="Winged helix-like DNA-binding domain superfamily/Winged helix DNA-binding domain"/>
    <property type="match status" value="1"/>
</dbReference>
<dbReference type="GO" id="GO:0003700">
    <property type="term" value="F:DNA-binding transcription factor activity"/>
    <property type="evidence" value="ECO:0007669"/>
    <property type="project" value="InterPro"/>
</dbReference>
<dbReference type="InterPro" id="IPR000524">
    <property type="entry name" value="Tscrpt_reg_HTH_GntR"/>
</dbReference>
<gene>
    <name evidence="5" type="ORF">SAMN05444274_103132</name>
</gene>
<dbReference type="RefSeq" id="WP_175549966.1">
    <property type="nucleotide sequence ID" value="NZ_FQUM01000003.1"/>
</dbReference>
<proteinExistence type="predicted"/>
<dbReference type="InterPro" id="IPR028082">
    <property type="entry name" value="Peripla_BP_I"/>
</dbReference>
<protein>
    <submittedName>
        <fullName evidence="5">Transcriptional regulator, GntR family</fullName>
    </submittedName>
</protein>
<organism evidence="5 6">
    <name type="scientific">Mariniphaga anaerophila</name>
    <dbReference type="NCBI Taxonomy" id="1484053"/>
    <lineage>
        <taxon>Bacteria</taxon>
        <taxon>Pseudomonadati</taxon>
        <taxon>Bacteroidota</taxon>
        <taxon>Bacteroidia</taxon>
        <taxon>Marinilabiliales</taxon>
        <taxon>Prolixibacteraceae</taxon>
        <taxon>Mariniphaga</taxon>
    </lineage>
</organism>
<dbReference type="PANTHER" id="PTHR38445:SF10">
    <property type="entry name" value="GNTR-FAMILY TRANSCRIPTIONAL REGULATOR"/>
    <property type="match status" value="1"/>
</dbReference>
<dbReference type="Gene3D" id="3.40.50.2300">
    <property type="match status" value="2"/>
</dbReference>
<dbReference type="InterPro" id="IPR036390">
    <property type="entry name" value="WH_DNA-bd_sf"/>
</dbReference>
<evidence type="ECO:0000313" key="6">
    <source>
        <dbReference type="Proteomes" id="UP000184164"/>
    </source>
</evidence>
<accession>A0A1M4XVC5</accession>
<dbReference type="STRING" id="1484053.SAMN05444274_103132"/>
<keyword evidence="3" id="KW-0804">Transcription</keyword>
<dbReference type="CDD" id="cd07377">
    <property type="entry name" value="WHTH_GntR"/>
    <property type="match status" value="1"/>
</dbReference>
<dbReference type="Pfam" id="PF00392">
    <property type="entry name" value="GntR"/>
    <property type="match status" value="1"/>
</dbReference>
<keyword evidence="1" id="KW-0805">Transcription regulation</keyword>
<evidence type="ECO:0000256" key="2">
    <source>
        <dbReference type="ARBA" id="ARBA00023125"/>
    </source>
</evidence>
<evidence type="ECO:0000256" key="1">
    <source>
        <dbReference type="ARBA" id="ARBA00023015"/>
    </source>
</evidence>
<name>A0A1M4XVC5_9BACT</name>
<dbReference type="PANTHER" id="PTHR38445">
    <property type="entry name" value="HTH-TYPE TRANSCRIPTIONAL REPRESSOR YTRA"/>
    <property type="match status" value="1"/>
</dbReference>
<dbReference type="InterPro" id="IPR036388">
    <property type="entry name" value="WH-like_DNA-bd_sf"/>
</dbReference>
<feature type="domain" description="HTH gntR-type" evidence="4">
    <location>
        <begin position="13"/>
        <end position="81"/>
    </location>
</feature>
<dbReference type="SMART" id="SM00345">
    <property type="entry name" value="HTH_GNTR"/>
    <property type="match status" value="1"/>
</dbReference>
<evidence type="ECO:0000256" key="3">
    <source>
        <dbReference type="ARBA" id="ARBA00023163"/>
    </source>
</evidence>
<dbReference type="AlphaFoldDB" id="A0A1M4XVC5"/>
<evidence type="ECO:0000313" key="5">
    <source>
        <dbReference type="EMBL" id="SHE97296.1"/>
    </source>
</evidence>
<dbReference type="InterPro" id="IPR046335">
    <property type="entry name" value="LacI/GalR-like_sensor"/>
</dbReference>
<dbReference type="GO" id="GO:0003677">
    <property type="term" value="F:DNA binding"/>
    <property type="evidence" value="ECO:0007669"/>
    <property type="project" value="UniProtKB-KW"/>
</dbReference>
<dbReference type="Pfam" id="PF13377">
    <property type="entry name" value="Peripla_BP_3"/>
    <property type="match status" value="1"/>
</dbReference>
<keyword evidence="2" id="KW-0238">DNA-binding</keyword>
<dbReference type="Proteomes" id="UP000184164">
    <property type="component" value="Unassembled WGS sequence"/>
</dbReference>
<evidence type="ECO:0000259" key="4">
    <source>
        <dbReference type="PROSITE" id="PS50949"/>
    </source>
</evidence>
<dbReference type="PROSITE" id="PS50949">
    <property type="entry name" value="HTH_GNTR"/>
    <property type="match status" value="1"/>
</dbReference>
<keyword evidence="6" id="KW-1185">Reference proteome</keyword>